<dbReference type="InterPro" id="IPR007492">
    <property type="entry name" value="LytTR_DNA-bd_dom"/>
</dbReference>
<proteinExistence type="predicted"/>
<sequence length="295" mass="32921">MNIYFQKLLRPLYWDGRTADFSWSMWLPILLAVSAVLGVSGPFGTYSQFELVPRLLFYKLAILSSAPVAWGASRGTARILPRLGAAPMIALRAAIFAAATTPIFVLVYRAFDPWMIGIPPGWGEIALKSLLIGLGLFALQRAIRDAVPQASSEAPRLLARLPGHEGGRVWRLSADDHYTQVLIDGREEERLLMRFSDAVAEMDCVEGLLVHRSHWVAREAIREARREGGKDVVVLRNGARLPVSRTYREGLEELGFLEPREVAAAAEERSGSWEAPRQSTMEEARSPSRRSRQSR</sequence>
<evidence type="ECO:0000259" key="3">
    <source>
        <dbReference type="PROSITE" id="PS50930"/>
    </source>
</evidence>
<accession>A0A6B2K329</accession>
<feature type="transmembrane region" description="Helical" evidence="2">
    <location>
        <begin position="120"/>
        <end position="139"/>
    </location>
</feature>
<dbReference type="EMBL" id="JAAGAB010000003">
    <property type="protein sequence ID" value="NDV02212.1"/>
    <property type="molecule type" value="Genomic_DNA"/>
</dbReference>
<name>A0A6B2K329_9RHOB</name>
<keyword evidence="2" id="KW-0812">Transmembrane</keyword>
<evidence type="ECO:0000313" key="4">
    <source>
        <dbReference type="EMBL" id="NDV02212.1"/>
    </source>
</evidence>
<dbReference type="Pfam" id="PF04397">
    <property type="entry name" value="LytTR"/>
    <property type="match status" value="1"/>
</dbReference>
<feature type="transmembrane region" description="Helical" evidence="2">
    <location>
        <begin position="21"/>
        <end position="43"/>
    </location>
</feature>
<feature type="region of interest" description="Disordered" evidence="1">
    <location>
        <begin position="267"/>
        <end position="295"/>
    </location>
</feature>
<dbReference type="AlphaFoldDB" id="A0A6B2K329"/>
<keyword evidence="2" id="KW-0472">Membrane</keyword>
<organism evidence="4 5">
    <name type="scientific">Pseudoroseicyclus tamaricis</name>
    <dbReference type="NCBI Taxonomy" id="2705421"/>
    <lineage>
        <taxon>Bacteria</taxon>
        <taxon>Pseudomonadati</taxon>
        <taxon>Pseudomonadota</taxon>
        <taxon>Alphaproteobacteria</taxon>
        <taxon>Rhodobacterales</taxon>
        <taxon>Paracoccaceae</taxon>
        <taxon>Pseudoroseicyclus</taxon>
    </lineage>
</organism>
<dbReference type="RefSeq" id="WP_163894935.1">
    <property type="nucleotide sequence ID" value="NZ_JAAFYS010000003.1"/>
</dbReference>
<dbReference type="Proteomes" id="UP000474757">
    <property type="component" value="Unassembled WGS sequence"/>
</dbReference>
<feature type="domain" description="HTH LytTR-type" evidence="3">
    <location>
        <begin position="171"/>
        <end position="257"/>
    </location>
</feature>
<evidence type="ECO:0000256" key="1">
    <source>
        <dbReference type="SAM" id="MobiDB-lite"/>
    </source>
</evidence>
<keyword evidence="2" id="KW-1133">Transmembrane helix</keyword>
<evidence type="ECO:0000256" key="2">
    <source>
        <dbReference type="SAM" id="Phobius"/>
    </source>
</evidence>
<reference evidence="4 5" key="1">
    <citation type="submission" date="2020-02" db="EMBL/GenBank/DDBJ databases">
        <title>Pseudoroseicyclus tamarix, sp. nov., isolated from offshore sediment of a Tamarix chinensis forest.</title>
        <authorList>
            <person name="Gai Y."/>
        </authorList>
    </citation>
    <scope>NUCLEOTIDE SEQUENCE [LARGE SCALE GENOMIC DNA]</scope>
    <source>
        <strain evidence="4 5">CLL3-39</strain>
    </source>
</reference>
<dbReference type="SMART" id="SM00850">
    <property type="entry name" value="LytTR"/>
    <property type="match status" value="1"/>
</dbReference>
<dbReference type="GO" id="GO:0003677">
    <property type="term" value="F:DNA binding"/>
    <property type="evidence" value="ECO:0007669"/>
    <property type="project" value="InterPro"/>
</dbReference>
<protein>
    <submittedName>
        <fullName evidence="4">LytTR family transcriptional regulator</fullName>
    </submittedName>
</protein>
<evidence type="ECO:0000313" key="5">
    <source>
        <dbReference type="Proteomes" id="UP000474757"/>
    </source>
</evidence>
<comment type="caution">
    <text evidence="4">The sequence shown here is derived from an EMBL/GenBank/DDBJ whole genome shotgun (WGS) entry which is preliminary data.</text>
</comment>
<gene>
    <name evidence="4" type="ORF">GZA08_14675</name>
</gene>
<dbReference type="PROSITE" id="PS50930">
    <property type="entry name" value="HTH_LYTTR"/>
    <property type="match status" value="1"/>
</dbReference>
<feature type="transmembrane region" description="Helical" evidence="2">
    <location>
        <begin position="55"/>
        <end position="73"/>
    </location>
</feature>
<keyword evidence="5" id="KW-1185">Reference proteome</keyword>
<feature type="transmembrane region" description="Helical" evidence="2">
    <location>
        <begin position="85"/>
        <end position="108"/>
    </location>
</feature>